<evidence type="ECO:0000256" key="2">
    <source>
        <dbReference type="SAM" id="MobiDB-lite"/>
    </source>
</evidence>
<keyword evidence="1" id="KW-0053">Apoptosis</keyword>
<evidence type="ECO:0000313" key="5">
    <source>
        <dbReference type="Proteomes" id="UP001154078"/>
    </source>
</evidence>
<keyword evidence="5" id="KW-1185">Reference proteome</keyword>
<dbReference type="PANTHER" id="PTHR31025">
    <property type="entry name" value="SI:CH211-196P9.1-RELATED"/>
    <property type="match status" value="1"/>
</dbReference>
<feature type="region of interest" description="Disordered" evidence="2">
    <location>
        <begin position="245"/>
        <end position="269"/>
    </location>
</feature>
<name>A0A9P0B4Q0_BRAAE</name>
<evidence type="ECO:0000259" key="3">
    <source>
        <dbReference type="Pfam" id="PF02017"/>
    </source>
</evidence>
<accession>A0A9P0B4Q0</accession>
<dbReference type="Proteomes" id="UP001154078">
    <property type="component" value="Chromosome 5"/>
</dbReference>
<dbReference type="Gene3D" id="3.10.20.10">
    <property type="match status" value="1"/>
</dbReference>
<dbReference type="Pfam" id="PF02017">
    <property type="entry name" value="CIDE-N"/>
    <property type="match status" value="1"/>
</dbReference>
<dbReference type="EMBL" id="OV121136">
    <property type="protein sequence ID" value="CAH0556592.1"/>
    <property type="molecule type" value="Genomic_DNA"/>
</dbReference>
<dbReference type="InterPro" id="IPR003508">
    <property type="entry name" value="CIDE-N_dom"/>
</dbReference>
<dbReference type="OrthoDB" id="8806090at2759"/>
<sequence length="384" mass="44309">MGESFLFKIWTLDHLGKCTILIKNEENIYEALILKASQKLNINGEKICLLDGTLIDEDEILKLLSKETMILLQAGQIWKECDQTGSSGSILTLTDSSSSITYDVNKENISSGSNENIILAMDENSNLYWENYEIPFYKISHLSEILKKGEHTNADVNEMIRFIVNEMRIISSKPERLPASSFKIICKKIINEFPSLKDKDDDSTIIGTGDHSILYKLLDRQAYLNRPHKRKNSFPNTKKIKNSRACCPNWDPETSPSSSSSSNLESHENFEDMDPTAQFNVFVAQRKFLNNFAKPPSINELVTKWPFMKKTKYIIWHFTQLLKIEQSLEEIISSVHKKSKNISKFFKKYMDIEDENLRFEENLKLVAKHFKEDINCLLQMEVGI</sequence>
<dbReference type="GO" id="GO:0006915">
    <property type="term" value="P:apoptotic process"/>
    <property type="evidence" value="ECO:0007669"/>
    <property type="project" value="UniProtKB-KW"/>
</dbReference>
<proteinExistence type="predicted"/>
<reference evidence="4" key="1">
    <citation type="submission" date="2021-12" db="EMBL/GenBank/DDBJ databases">
        <authorList>
            <person name="King R."/>
        </authorList>
    </citation>
    <scope>NUCLEOTIDE SEQUENCE</scope>
</reference>
<evidence type="ECO:0000313" key="4">
    <source>
        <dbReference type="EMBL" id="CAH0556592.1"/>
    </source>
</evidence>
<dbReference type="AlphaFoldDB" id="A0A9P0B4Q0"/>
<dbReference type="PANTHER" id="PTHR31025:SF22">
    <property type="entry name" value="IP13529P"/>
    <property type="match status" value="1"/>
</dbReference>
<evidence type="ECO:0000256" key="1">
    <source>
        <dbReference type="ARBA" id="ARBA00022703"/>
    </source>
</evidence>
<organism evidence="4 5">
    <name type="scientific">Brassicogethes aeneus</name>
    <name type="common">Rape pollen beetle</name>
    <name type="synonym">Meligethes aeneus</name>
    <dbReference type="NCBI Taxonomy" id="1431903"/>
    <lineage>
        <taxon>Eukaryota</taxon>
        <taxon>Metazoa</taxon>
        <taxon>Ecdysozoa</taxon>
        <taxon>Arthropoda</taxon>
        <taxon>Hexapoda</taxon>
        <taxon>Insecta</taxon>
        <taxon>Pterygota</taxon>
        <taxon>Neoptera</taxon>
        <taxon>Endopterygota</taxon>
        <taxon>Coleoptera</taxon>
        <taxon>Polyphaga</taxon>
        <taxon>Cucujiformia</taxon>
        <taxon>Nitidulidae</taxon>
        <taxon>Meligethinae</taxon>
        <taxon>Brassicogethes</taxon>
    </lineage>
</organism>
<protein>
    <recommendedName>
        <fullName evidence="3">CIDE-N domain-containing protein</fullName>
    </recommendedName>
</protein>
<gene>
    <name evidence="4" type="ORF">MELIAE_LOCUS7495</name>
</gene>
<feature type="domain" description="CIDE-N" evidence="3">
    <location>
        <begin position="30"/>
        <end position="78"/>
    </location>
</feature>